<evidence type="ECO:0000259" key="2">
    <source>
        <dbReference type="PROSITE" id="PS50222"/>
    </source>
</evidence>
<dbReference type="PROSITE" id="PS00018">
    <property type="entry name" value="EF_HAND_1"/>
    <property type="match status" value="1"/>
</dbReference>
<dbReference type="Proteomes" id="UP001189429">
    <property type="component" value="Unassembled WGS sequence"/>
</dbReference>
<reference evidence="3" key="1">
    <citation type="submission" date="2023-10" db="EMBL/GenBank/DDBJ databases">
        <authorList>
            <person name="Chen Y."/>
            <person name="Shah S."/>
            <person name="Dougan E. K."/>
            <person name="Thang M."/>
            <person name="Chan C."/>
        </authorList>
    </citation>
    <scope>NUCLEOTIDE SEQUENCE [LARGE SCALE GENOMIC DNA]</scope>
</reference>
<gene>
    <name evidence="3" type="ORF">PCOR1329_LOCUS72922</name>
</gene>
<organism evidence="3 4">
    <name type="scientific">Prorocentrum cordatum</name>
    <dbReference type="NCBI Taxonomy" id="2364126"/>
    <lineage>
        <taxon>Eukaryota</taxon>
        <taxon>Sar</taxon>
        <taxon>Alveolata</taxon>
        <taxon>Dinophyceae</taxon>
        <taxon>Prorocentrales</taxon>
        <taxon>Prorocentraceae</taxon>
        <taxon>Prorocentrum</taxon>
    </lineage>
</organism>
<dbReference type="InterPro" id="IPR018247">
    <property type="entry name" value="EF_Hand_1_Ca_BS"/>
</dbReference>
<dbReference type="InterPro" id="IPR002048">
    <property type="entry name" value="EF_hand_dom"/>
</dbReference>
<comment type="caution">
    <text evidence="3">The sequence shown here is derived from an EMBL/GenBank/DDBJ whole genome shotgun (WGS) entry which is preliminary data.</text>
</comment>
<protein>
    <recommendedName>
        <fullName evidence="2">EF-hand domain-containing protein</fullName>
    </recommendedName>
</protein>
<keyword evidence="4" id="KW-1185">Reference proteome</keyword>
<evidence type="ECO:0000313" key="4">
    <source>
        <dbReference type="Proteomes" id="UP001189429"/>
    </source>
</evidence>
<feature type="transmembrane region" description="Helical" evidence="1">
    <location>
        <begin position="81"/>
        <end position="100"/>
    </location>
</feature>
<keyword evidence="1" id="KW-0472">Membrane</keyword>
<feature type="domain" description="EF-hand" evidence="2">
    <location>
        <begin position="1"/>
        <end position="31"/>
    </location>
</feature>
<keyword evidence="1" id="KW-0812">Transmembrane</keyword>
<keyword evidence="1" id="KW-1133">Transmembrane helix</keyword>
<accession>A0ABN9X364</accession>
<evidence type="ECO:0000256" key="1">
    <source>
        <dbReference type="SAM" id="Phobius"/>
    </source>
</evidence>
<evidence type="ECO:0000313" key="3">
    <source>
        <dbReference type="EMBL" id="CAK0893658.1"/>
    </source>
</evidence>
<sequence length="153" mass="17595">MGYVLALLDTDGDGHVDKEEIAYAARLILHDKQREIADLPHKIAQQEHKEHRWNMFFSVSILICAGSTTWSYAAFGEDMKLLLAFVPSLLLVMFCFVQLIRQRALLSRLRKRKHDSKMFIQHLKGGGSEPWPLQPARDAARDVARLQEPFLPR</sequence>
<name>A0ABN9X364_9DINO</name>
<dbReference type="EMBL" id="CAUYUJ010019782">
    <property type="protein sequence ID" value="CAK0893658.1"/>
    <property type="molecule type" value="Genomic_DNA"/>
</dbReference>
<proteinExistence type="predicted"/>
<feature type="transmembrane region" description="Helical" evidence="1">
    <location>
        <begin position="55"/>
        <end position="75"/>
    </location>
</feature>
<dbReference type="PROSITE" id="PS50222">
    <property type="entry name" value="EF_HAND_2"/>
    <property type="match status" value="1"/>
</dbReference>